<dbReference type="PANTHER" id="PTHR15454">
    <property type="entry name" value="NISCHARIN RELATED"/>
    <property type="match status" value="1"/>
</dbReference>
<evidence type="ECO:0000256" key="2">
    <source>
        <dbReference type="ARBA" id="ARBA00022614"/>
    </source>
</evidence>
<dbReference type="InterPro" id="IPR032675">
    <property type="entry name" value="LRR_dom_sf"/>
</dbReference>
<dbReference type="PROSITE" id="PS51450">
    <property type="entry name" value="LRR"/>
    <property type="match status" value="2"/>
</dbReference>
<keyword evidence="6" id="KW-1185">Reference proteome</keyword>
<feature type="compositionally biased region" description="Basic and acidic residues" evidence="4">
    <location>
        <begin position="259"/>
        <end position="271"/>
    </location>
</feature>
<dbReference type="STRING" id="1157962.A0A250WP91"/>
<reference evidence="5 6" key="1">
    <citation type="submission" date="2017-08" db="EMBL/GenBank/DDBJ databases">
        <title>Acidophilic green algal genome provides insights into adaptation to an acidic environment.</title>
        <authorList>
            <person name="Hirooka S."/>
            <person name="Hirose Y."/>
            <person name="Kanesaki Y."/>
            <person name="Higuchi S."/>
            <person name="Fujiwara T."/>
            <person name="Onuma R."/>
            <person name="Era A."/>
            <person name="Ohbayashi R."/>
            <person name="Uzuka A."/>
            <person name="Nozaki H."/>
            <person name="Yoshikawa H."/>
            <person name="Miyagishima S.Y."/>
        </authorList>
    </citation>
    <scope>NUCLEOTIDE SEQUENCE [LARGE SCALE GENOMIC DNA]</scope>
    <source>
        <strain evidence="5 6">NIES-2499</strain>
    </source>
</reference>
<organism evidence="5 6">
    <name type="scientific">Chlamydomonas eustigma</name>
    <dbReference type="NCBI Taxonomy" id="1157962"/>
    <lineage>
        <taxon>Eukaryota</taxon>
        <taxon>Viridiplantae</taxon>
        <taxon>Chlorophyta</taxon>
        <taxon>core chlorophytes</taxon>
        <taxon>Chlorophyceae</taxon>
        <taxon>CS clade</taxon>
        <taxon>Chlamydomonadales</taxon>
        <taxon>Chlamydomonadaceae</taxon>
        <taxon>Chlamydomonas</taxon>
    </lineage>
</organism>
<dbReference type="GO" id="GO:0005930">
    <property type="term" value="C:axoneme"/>
    <property type="evidence" value="ECO:0007669"/>
    <property type="project" value="UniProtKB-SubCell"/>
</dbReference>
<dbReference type="AlphaFoldDB" id="A0A250WP91"/>
<feature type="region of interest" description="Disordered" evidence="4">
    <location>
        <begin position="387"/>
        <end position="474"/>
    </location>
</feature>
<gene>
    <name evidence="5" type="ORF">CEUSTIGMA_g104.t1</name>
</gene>
<dbReference type="Proteomes" id="UP000232323">
    <property type="component" value="Unassembled WGS sequence"/>
</dbReference>
<accession>A0A250WP91</accession>
<sequence length="514" mass="56526">MKDGFADVINIEKRGMSLFPYLTEEECPTRMLSLRNNHIQECRVDDKGHPPGLNICQISNPGLKALNAYASLVSLDLSGNQLKDLNGITICPQLKVLKVSMNNLTSLIGLEGAPSLEVLDAHSNRVDDAHALTSLCDLRIVNLGGNRLRSLPHLSHLNRLEELNLRRNSLTCLCGDTHGILPASLERLLISYNRLGNLKSLETIRSLTRLKELSLEGNPFTKDGSALTYSIAVLNLLPTSLTSLDGSLVQPPVSSPEGSIRENPEDWKPDSCQDNSSGFECLLQPAIPDVRAVDTDSVSRCSASTAPPSAPIIHADGSVFLQLRSHAKIEKTSACSAKVNTAELNTSPQTEFPWAHDLATSGLGDLSETKRDVALLSAASFSNTHMLPDNVKWNESTRPSPESSQDLCGLPHQQKLSSKLEGDNNIKSRHEQRKMDDNEVQERHGWHVDPLISQCSQQKTSSKETKYVPASESPPEAYVSWPLLTSFKVEEVRLSVGEEAFEMAWRRIVESYLT</sequence>
<evidence type="ECO:0000256" key="4">
    <source>
        <dbReference type="SAM" id="MobiDB-lite"/>
    </source>
</evidence>
<dbReference type="OrthoDB" id="1517790at2759"/>
<name>A0A250WP91_9CHLO</name>
<dbReference type="SUPFAM" id="SSF52075">
    <property type="entry name" value="Outer arm dynein light chain 1"/>
    <property type="match status" value="1"/>
</dbReference>
<proteinExistence type="predicted"/>
<dbReference type="PANTHER" id="PTHR15454:SF73">
    <property type="entry name" value="DYNEIN AXONEMAL LIGHT CHAIN 1"/>
    <property type="match status" value="1"/>
</dbReference>
<dbReference type="EMBL" id="BEGY01000001">
    <property type="protein sequence ID" value="GAX72648.1"/>
    <property type="molecule type" value="Genomic_DNA"/>
</dbReference>
<dbReference type="InterPro" id="IPR001611">
    <property type="entry name" value="Leu-rich_rpt"/>
</dbReference>
<evidence type="ECO:0000256" key="3">
    <source>
        <dbReference type="ARBA" id="ARBA00022737"/>
    </source>
</evidence>
<comment type="caution">
    <text evidence="5">The sequence shown here is derived from an EMBL/GenBank/DDBJ whole genome shotgun (WGS) entry which is preliminary data.</text>
</comment>
<dbReference type="SMART" id="SM00364">
    <property type="entry name" value="LRR_BAC"/>
    <property type="match status" value="4"/>
</dbReference>
<evidence type="ECO:0000313" key="6">
    <source>
        <dbReference type="Proteomes" id="UP000232323"/>
    </source>
</evidence>
<dbReference type="Gene3D" id="3.80.10.10">
    <property type="entry name" value="Ribonuclease Inhibitor"/>
    <property type="match status" value="2"/>
</dbReference>
<feature type="compositionally biased region" description="Polar residues" evidence="4">
    <location>
        <begin position="393"/>
        <end position="406"/>
    </location>
</feature>
<feature type="region of interest" description="Disordered" evidence="4">
    <location>
        <begin position="248"/>
        <end position="271"/>
    </location>
</feature>
<evidence type="ECO:0000256" key="1">
    <source>
        <dbReference type="ARBA" id="ARBA00004430"/>
    </source>
</evidence>
<evidence type="ECO:0000313" key="5">
    <source>
        <dbReference type="EMBL" id="GAX72648.1"/>
    </source>
</evidence>
<keyword evidence="2" id="KW-0433">Leucine-rich repeat</keyword>
<comment type="subcellular location">
    <subcellularLocation>
        <location evidence="1">Cytoplasm</location>
        <location evidence="1">Cytoskeleton</location>
        <location evidence="1">Cilium axoneme</location>
    </subcellularLocation>
</comment>
<keyword evidence="3" id="KW-0677">Repeat</keyword>
<feature type="compositionally biased region" description="Basic and acidic residues" evidence="4">
    <location>
        <begin position="418"/>
        <end position="447"/>
    </location>
</feature>
<protein>
    <submittedName>
        <fullName evidence="5">Uncharacterized protein</fullName>
    </submittedName>
</protein>